<organism evidence="3 4">
    <name type="scientific">Phytophthora oleae</name>
    <dbReference type="NCBI Taxonomy" id="2107226"/>
    <lineage>
        <taxon>Eukaryota</taxon>
        <taxon>Sar</taxon>
        <taxon>Stramenopiles</taxon>
        <taxon>Oomycota</taxon>
        <taxon>Peronosporomycetes</taxon>
        <taxon>Peronosporales</taxon>
        <taxon>Peronosporaceae</taxon>
        <taxon>Phytophthora</taxon>
    </lineage>
</organism>
<sequence>MLKYQFTVEGTASDRLARRSLALSQLINPSVSPSSSSRASVPSGLQSGPIIQPDGRGHVGIEAEEDEEDDDEDYDDEDDDQLTLAQVVKEWSVENVCLWLHEDVGVPGVAVSNLLVVLRCFTTDDFFFLWQHRFQQKQCNGEMLLELTESDLINDFGVKDRVQREQILSAIEAINTSNAFSDEDEDEDEDEISEEEDLDESEDYEATSSSPASHLRHSIGAAPFGHPRDILRRKSQPSPQRILGGELPSSNDMLRRITSALENPKR</sequence>
<gene>
    <name evidence="3" type="ORF">V7S43_007654</name>
</gene>
<dbReference type="SUPFAM" id="SSF47769">
    <property type="entry name" value="SAM/Pointed domain"/>
    <property type="match status" value="1"/>
</dbReference>
<protein>
    <recommendedName>
        <fullName evidence="2">SAM domain-containing protein</fullName>
    </recommendedName>
</protein>
<evidence type="ECO:0000256" key="1">
    <source>
        <dbReference type="SAM" id="MobiDB-lite"/>
    </source>
</evidence>
<feature type="compositionally biased region" description="Acidic residues" evidence="1">
    <location>
        <begin position="181"/>
        <end position="205"/>
    </location>
</feature>
<reference evidence="3 4" key="1">
    <citation type="submission" date="2024-09" db="EMBL/GenBank/DDBJ databases">
        <title>Genome sequencing and assembly of Phytophthora oleae, isolate VK10A, causative agent of rot of olive drupes.</title>
        <authorList>
            <person name="Conti Taguali S."/>
            <person name="Riolo M."/>
            <person name="La Spada F."/>
            <person name="Cacciola S.O."/>
            <person name="Dionisio G."/>
        </authorList>
    </citation>
    <scope>NUCLEOTIDE SEQUENCE [LARGE SCALE GENOMIC DNA]</scope>
    <source>
        <strain evidence="3 4">VK10A</strain>
    </source>
</reference>
<dbReference type="Gene3D" id="1.10.150.50">
    <property type="entry name" value="Transcription Factor, Ets-1"/>
    <property type="match status" value="1"/>
</dbReference>
<evidence type="ECO:0000313" key="3">
    <source>
        <dbReference type="EMBL" id="KAL3667428.1"/>
    </source>
</evidence>
<dbReference type="Proteomes" id="UP001632037">
    <property type="component" value="Unassembled WGS sequence"/>
</dbReference>
<feature type="region of interest" description="Disordered" evidence="1">
    <location>
        <begin position="28"/>
        <end position="57"/>
    </location>
</feature>
<evidence type="ECO:0000259" key="2">
    <source>
        <dbReference type="PROSITE" id="PS50105"/>
    </source>
</evidence>
<feature type="region of interest" description="Disordered" evidence="1">
    <location>
        <begin position="178"/>
        <end position="266"/>
    </location>
</feature>
<keyword evidence="4" id="KW-1185">Reference proteome</keyword>
<feature type="domain" description="SAM" evidence="2">
    <location>
        <begin position="91"/>
        <end position="177"/>
    </location>
</feature>
<proteinExistence type="predicted"/>
<dbReference type="InterPro" id="IPR001660">
    <property type="entry name" value="SAM"/>
</dbReference>
<dbReference type="PROSITE" id="PS50105">
    <property type="entry name" value="SAM_DOMAIN"/>
    <property type="match status" value="1"/>
</dbReference>
<accession>A0ABD3FKJ8</accession>
<evidence type="ECO:0000313" key="4">
    <source>
        <dbReference type="Proteomes" id="UP001632037"/>
    </source>
</evidence>
<comment type="caution">
    <text evidence="3">The sequence shown here is derived from an EMBL/GenBank/DDBJ whole genome shotgun (WGS) entry which is preliminary data.</text>
</comment>
<feature type="compositionally biased region" description="Low complexity" evidence="1">
    <location>
        <begin position="28"/>
        <end position="43"/>
    </location>
</feature>
<dbReference type="Pfam" id="PF07647">
    <property type="entry name" value="SAM_2"/>
    <property type="match status" value="1"/>
</dbReference>
<dbReference type="EMBL" id="JBIMZQ010000014">
    <property type="protein sequence ID" value="KAL3667428.1"/>
    <property type="molecule type" value="Genomic_DNA"/>
</dbReference>
<dbReference type="InterPro" id="IPR013761">
    <property type="entry name" value="SAM/pointed_sf"/>
</dbReference>
<name>A0ABD3FKJ8_9STRA</name>
<dbReference type="AlphaFoldDB" id="A0ABD3FKJ8"/>